<dbReference type="Gene3D" id="1.10.530.10">
    <property type="match status" value="1"/>
</dbReference>
<dbReference type="GO" id="GO:0016998">
    <property type="term" value="P:cell wall macromolecule catabolic process"/>
    <property type="evidence" value="ECO:0007669"/>
    <property type="project" value="InterPro"/>
</dbReference>
<proteinExistence type="predicted"/>
<dbReference type="PANTHER" id="PTHR34408">
    <property type="entry name" value="FAMILY PROTEIN, PUTATIVE-RELATED"/>
    <property type="match status" value="1"/>
</dbReference>
<sequence>MAAFLAVTAQNTADFTTLTENLNYRSDQLLALFPFSFNAEQAASYAGNPEGIANHLYANKFGNGDEASGDGWRYRGRGLVQIAGRDLYRRAGQPLGIDLVNDPDLLADPTVAARQALNDWQSCKCSAISDSGGITAIWRYVNGSSQVGLSTVKRRYDTYLQQLRAAQTPGSN</sequence>
<dbReference type="Proteomes" id="UP000570166">
    <property type="component" value="Unassembled WGS sequence"/>
</dbReference>
<dbReference type="InterPro" id="IPR023346">
    <property type="entry name" value="Lysozyme-like_dom_sf"/>
</dbReference>
<dbReference type="AlphaFoldDB" id="A0A838L4L3"/>
<feature type="domain" description="Glycoside hydrolase family 19 catalytic" evidence="1">
    <location>
        <begin position="69"/>
        <end position="138"/>
    </location>
</feature>
<dbReference type="PANTHER" id="PTHR34408:SF1">
    <property type="entry name" value="GLYCOSYL HYDROLASE FAMILY 19 DOMAIN-CONTAINING PROTEIN HI_1415"/>
    <property type="match status" value="1"/>
</dbReference>
<dbReference type="SUPFAM" id="SSF53955">
    <property type="entry name" value="Lysozyme-like"/>
    <property type="match status" value="1"/>
</dbReference>
<dbReference type="Pfam" id="PF00182">
    <property type="entry name" value="Glyco_hydro_19"/>
    <property type="match status" value="1"/>
</dbReference>
<name>A0A838L4L3_9SPHN</name>
<evidence type="ECO:0000313" key="2">
    <source>
        <dbReference type="EMBL" id="MBA2933957.1"/>
    </source>
</evidence>
<organism evidence="2 3">
    <name type="scientific">Sphingomonas chungangi</name>
    <dbReference type="NCBI Taxonomy" id="2683589"/>
    <lineage>
        <taxon>Bacteria</taxon>
        <taxon>Pseudomonadati</taxon>
        <taxon>Pseudomonadota</taxon>
        <taxon>Alphaproteobacteria</taxon>
        <taxon>Sphingomonadales</taxon>
        <taxon>Sphingomonadaceae</taxon>
        <taxon>Sphingomonas</taxon>
    </lineage>
</organism>
<dbReference type="InterPro" id="IPR000726">
    <property type="entry name" value="Glyco_hydro_19_cat"/>
</dbReference>
<accession>A0A838L4L3</accession>
<gene>
    <name evidence="2" type="ORF">HZF05_07570</name>
</gene>
<comment type="caution">
    <text evidence="2">The sequence shown here is derived from an EMBL/GenBank/DDBJ whole genome shotgun (WGS) entry which is preliminary data.</text>
</comment>
<dbReference type="GO" id="GO:0006032">
    <property type="term" value="P:chitin catabolic process"/>
    <property type="evidence" value="ECO:0007669"/>
    <property type="project" value="InterPro"/>
</dbReference>
<keyword evidence="3" id="KW-1185">Reference proteome</keyword>
<dbReference type="InterPro" id="IPR052354">
    <property type="entry name" value="Cell_Wall_Dynamics_Protein"/>
</dbReference>
<evidence type="ECO:0000313" key="3">
    <source>
        <dbReference type="Proteomes" id="UP000570166"/>
    </source>
</evidence>
<dbReference type="GO" id="GO:0004568">
    <property type="term" value="F:chitinase activity"/>
    <property type="evidence" value="ECO:0007669"/>
    <property type="project" value="InterPro"/>
</dbReference>
<keyword evidence="2" id="KW-0378">Hydrolase</keyword>
<reference evidence="2 3" key="1">
    <citation type="submission" date="2020-07" db="EMBL/GenBank/DDBJ databases">
        <authorList>
            <person name="Sun Q."/>
        </authorList>
    </citation>
    <scope>NUCLEOTIDE SEQUENCE [LARGE SCALE GENOMIC DNA]</scope>
    <source>
        <strain evidence="2 3">CGMCC 1.13654</strain>
    </source>
</reference>
<protein>
    <submittedName>
        <fullName evidence="2">Glycoside hydrolase family 19 protein</fullName>
    </submittedName>
</protein>
<evidence type="ECO:0000259" key="1">
    <source>
        <dbReference type="Pfam" id="PF00182"/>
    </source>
</evidence>
<dbReference type="EMBL" id="JACEIB010000004">
    <property type="protein sequence ID" value="MBA2933957.1"/>
    <property type="molecule type" value="Genomic_DNA"/>
</dbReference>